<organism evidence="1 2">
    <name type="scientific">Cohnella candidum</name>
    <dbReference type="NCBI Taxonomy" id="2674991"/>
    <lineage>
        <taxon>Bacteria</taxon>
        <taxon>Bacillati</taxon>
        <taxon>Bacillota</taxon>
        <taxon>Bacilli</taxon>
        <taxon>Bacillales</taxon>
        <taxon>Paenibacillaceae</taxon>
        <taxon>Cohnella</taxon>
    </lineage>
</organism>
<dbReference type="EMBL" id="CP033433">
    <property type="protein sequence ID" value="AYQ73854.1"/>
    <property type="molecule type" value="Genomic_DNA"/>
</dbReference>
<sequence>MPEKEIVWSRKQLRMNVLDAIDAEMRIEALGGRPVKTNTRKVLLMDLSPDSLRFKTTLWMPPHEEWTVLLSFRMEGVLLEVAGKIIQADGEDQWWTYEVELERDPVKRIVLMRVLNRRLQSRAPLLYRMHEAYRKQLWE</sequence>
<dbReference type="RefSeq" id="WP_123041938.1">
    <property type="nucleotide sequence ID" value="NZ_CP033433.1"/>
</dbReference>
<name>A0A3G3K023_9BACL</name>
<accession>A0A3G3K023</accession>
<gene>
    <name evidence="1" type="ORF">EAV92_15465</name>
</gene>
<protein>
    <recommendedName>
        <fullName evidence="3">PilZ domain-containing protein</fullName>
    </recommendedName>
</protein>
<evidence type="ECO:0000313" key="1">
    <source>
        <dbReference type="EMBL" id="AYQ73854.1"/>
    </source>
</evidence>
<proteinExistence type="predicted"/>
<evidence type="ECO:0008006" key="3">
    <source>
        <dbReference type="Google" id="ProtNLM"/>
    </source>
</evidence>
<keyword evidence="2" id="KW-1185">Reference proteome</keyword>
<dbReference type="Proteomes" id="UP000269097">
    <property type="component" value="Chromosome"/>
</dbReference>
<evidence type="ECO:0000313" key="2">
    <source>
        <dbReference type="Proteomes" id="UP000269097"/>
    </source>
</evidence>
<dbReference type="AlphaFoldDB" id="A0A3G3K023"/>
<dbReference type="KEGG" id="coh:EAV92_15465"/>
<reference evidence="1 2" key="1">
    <citation type="submission" date="2018-10" db="EMBL/GenBank/DDBJ databases">
        <title>Genome Sequence of Cohnella sp.</title>
        <authorList>
            <person name="Srinivasan S."/>
            <person name="Kim M.K."/>
        </authorList>
    </citation>
    <scope>NUCLEOTIDE SEQUENCE [LARGE SCALE GENOMIC DNA]</scope>
    <source>
        <strain evidence="1 2">18JY8-7</strain>
    </source>
</reference>